<dbReference type="PANTHER" id="PTHR38687:SF1">
    <property type="entry name" value="CELL DIVISION PROTEIN DEDD"/>
    <property type="match status" value="1"/>
</dbReference>
<comment type="caution">
    <text evidence="4">The sequence shown here is derived from an EMBL/GenBank/DDBJ whole genome shotgun (WGS) entry which is preliminary data.</text>
</comment>
<evidence type="ECO:0000313" key="4">
    <source>
        <dbReference type="EMBL" id="RZU99297.1"/>
    </source>
</evidence>
<evidence type="ECO:0000256" key="1">
    <source>
        <dbReference type="SAM" id="MobiDB-lite"/>
    </source>
</evidence>
<feature type="region of interest" description="Disordered" evidence="1">
    <location>
        <begin position="1"/>
        <end position="36"/>
    </location>
</feature>
<dbReference type="GO" id="GO:0032506">
    <property type="term" value="P:cytokinetic process"/>
    <property type="evidence" value="ECO:0007669"/>
    <property type="project" value="TreeGrafter"/>
</dbReference>
<dbReference type="GO" id="GO:0042834">
    <property type="term" value="F:peptidoglycan binding"/>
    <property type="evidence" value="ECO:0007669"/>
    <property type="project" value="InterPro"/>
</dbReference>
<dbReference type="InterPro" id="IPR007730">
    <property type="entry name" value="SPOR-like_dom"/>
</dbReference>
<feature type="region of interest" description="Disordered" evidence="1">
    <location>
        <begin position="59"/>
        <end position="83"/>
    </location>
</feature>
<dbReference type="EMBL" id="SHLI01000001">
    <property type="protein sequence ID" value="RZU99297.1"/>
    <property type="molecule type" value="Genomic_DNA"/>
</dbReference>
<feature type="transmembrane region" description="Helical" evidence="2">
    <location>
        <begin position="36"/>
        <end position="55"/>
    </location>
</feature>
<evidence type="ECO:0000256" key="2">
    <source>
        <dbReference type="SAM" id="Phobius"/>
    </source>
</evidence>
<dbReference type="PROSITE" id="PS51724">
    <property type="entry name" value="SPOR"/>
    <property type="match status" value="1"/>
</dbReference>
<accession>A0A4Q8D1Z1</accession>
<evidence type="ECO:0000313" key="5">
    <source>
        <dbReference type="Proteomes" id="UP000292298"/>
    </source>
</evidence>
<organism evidence="4 5">
    <name type="scientific">Spiribacter vilamensis</name>
    <dbReference type="NCBI Taxonomy" id="531306"/>
    <lineage>
        <taxon>Bacteria</taxon>
        <taxon>Pseudomonadati</taxon>
        <taxon>Pseudomonadota</taxon>
        <taxon>Gammaproteobacteria</taxon>
        <taxon>Chromatiales</taxon>
        <taxon>Ectothiorhodospiraceae</taxon>
        <taxon>Spiribacter</taxon>
    </lineage>
</organism>
<keyword evidence="5" id="KW-1185">Reference proteome</keyword>
<protein>
    <submittedName>
        <fullName evidence="4">Sporulation related protein</fullName>
    </submittedName>
</protein>
<feature type="compositionally biased region" description="Low complexity" evidence="1">
    <location>
        <begin position="120"/>
        <end position="129"/>
    </location>
</feature>
<evidence type="ECO:0000259" key="3">
    <source>
        <dbReference type="PROSITE" id="PS51724"/>
    </source>
</evidence>
<dbReference type="SUPFAM" id="SSF110997">
    <property type="entry name" value="Sporulation related repeat"/>
    <property type="match status" value="1"/>
</dbReference>
<dbReference type="Gene3D" id="3.30.70.1070">
    <property type="entry name" value="Sporulation related repeat"/>
    <property type="match status" value="1"/>
</dbReference>
<dbReference type="OrthoDB" id="8558195at2"/>
<dbReference type="PANTHER" id="PTHR38687">
    <property type="entry name" value="CELL DIVISION PROTEIN DEDD-RELATED"/>
    <property type="match status" value="1"/>
</dbReference>
<gene>
    <name evidence="4" type="ORF">EV698_1582</name>
</gene>
<dbReference type="InterPro" id="IPR052521">
    <property type="entry name" value="Cell_div_SPOR-domain"/>
</dbReference>
<dbReference type="GO" id="GO:0032153">
    <property type="term" value="C:cell division site"/>
    <property type="evidence" value="ECO:0007669"/>
    <property type="project" value="TreeGrafter"/>
</dbReference>
<name>A0A4Q8D1Z1_9GAMM</name>
<feature type="region of interest" description="Disordered" evidence="1">
    <location>
        <begin position="96"/>
        <end position="133"/>
    </location>
</feature>
<dbReference type="RefSeq" id="WP_130503541.1">
    <property type="nucleotide sequence ID" value="NZ_SHLI01000001.1"/>
</dbReference>
<dbReference type="Proteomes" id="UP000292298">
    <property type="component" value="Unassembled WGS sequence"/>
</dbReference>
<feature type="domain" description="SPOR" evidence="3">
    <location>
        <begin position="130"/>
        <end position="209"/>
    </location>
</feature>
<dbReference type="AlphaFoldDB" id="A0A4Q8D1Z1"/>
<keyword evidence="2" id="KW-0472">Membrane</keyword>
<dbReference type="Pfam" id="PF05036">
    <property type="entry name" value="SPOR"/>
    <property type="match status" value="1"/>
</dbReference>
<proteinExistence type="predicted"/>
<dbReference type="InterPro" id="IPR036680">
    <property type="entry name" value="SPOR-like_sf"/>
</dbReference>
<dbReference type="GO" id="GO:0030428">
    <property type="term" value="C:cell septum"/>
    <property type="evidence" value="ECO:0007669"/>
    <property type="project" value="TreeGrafter"/>
</dbReference>
<keyword evidence="2" id="KW-0812">Transmembrane</keyword>
<keyword evidence="2" id="KW-1133">Transmembrane helix</keyword>
<reference evidence="4 5" key="1">
    <citation type="submission" date="2019-02" db="EMBL/GenBank/DDBJ databases">
        <title>Genomic Encyclopedia of Type Strains, Phase IV (KMG-IV): sequencing the most valuable type-strain genomes for metagenomic binning, comparative biology and taxonomic classification.</title>
        <authorList>
            <person name="Goeker M."/>
        </authorList>
    </citation>
    <scope>NUCLEOTIDE SEQUENCE [LARGE SCALE GENOMIC DNA]</scope>
    <source>
        <strain evidence="4 5">DSM 21056</strain>
    </source>
</reference>
<sequence>MATGRNTTRKPARSTSGQASRKKKSGAAAKSGRMPVAWGVTGLAIGLMVALVVHLEHRRPDTTGGDETPASDEETASESDQPRFEFYRLLNEQEVEVAEEQAPRDNGTQALPEADPPPESSTDSDSAPPSDEDKRYLLQAGSFRQAEDADSLKASLALLGIQARIQVVELSGGETWHRVRIGPFNDLEQVNGVRTRMADQEIESILLQAGG</sequence>